<evidence type="ECO:0000313" key="2">
    <source>
        <dbReference type="Proteomes" id="UP000724672"/>
    </source>
</evidence>
<accession>A0A942Z8B2</accession>
<dbReference type="InterPro" id="IPR036638">
    <property type="entry name" value="HLH_DNA-bd_sf"/>
</dbReference>
<protein>
    <submittedName>
        <fullName evidence="1">Spo0E family sporulation regulatory protein-aspartic acid phosphatase</fullName>
    </submittedName>
</protein>
<organism evidence="1 2">
    <name type="scientific">Anaeromonas frigoriresistens</name>
    <dbReference type="NCBI Taxonomy" id="2683708"/>
    <lineage>
        <taxon>Bacteria</taxon>
        <taxon>Bacillati</taxon>
        <taxon>Bacillota</taxon>
        <taxon>Tissierellia</taxon>
        <taxon>Tissierellales</taxon>
        <taxon>Thermohalobacteraceae</taxon>
        <taxon>Anaeromonas</taxon>
    </lineage>
</organism>
<dbReference type="SUPFAM" id="SSF140500">
    <property type="entry name" value="BAS1536-like"/>
    <property type="match status" value="1"/>
</dbReference>
<dbReference type="RefSeq" id="WP_203365683.1">
    <property type="nucleotide sequence ID" value="NZ_WSFT01000021.1"/>
</dbReference>
<evidence type="ECO:0000313" key="1">
    <source>
        <dbReference type="EMBL" id="MBS4537755.1"/>
    </source>
</evidence>
<proteinExistence type="predicted"/>
<dbReference type="InterPro" id="IPR037208">
    <property type="entry name" value="Spo0E-like_sf"/>
</dbReference>
<dbReference type="Proteomes" id="UP000724672">
    <property type="component" value="Unassembled WGS sequence"/>
</dbReference>
<dbReference type="AlphaFoldDB" id="A0A942Z8B2"/>
<dbReference type="Pfam" id="PF09388">
    <property type="entry name" value="SpoOE-like"/>
    <property type="match status" value="1"/>
</dbReference>
<name>A0A942Z8B2_9FIRM</name>
<sequence>MGISNKIIEINEQIQKQRQVLEYSLSENLTDANVIKVSDQMDQLIVSYYMLKKSELIG</sequence>
<comment type="caution">
    <text evidence="1">The sequence shown here is derived from an EMBL/GenBank/DDBJ whole genome shotgun (WGS) entry which is preliminary data.</text>
</comment>
<dbReference type="InterPro" id="IPR018540">
    <property type="entry name" value="Spo0E-like"/>
</dbReference>
<dbReference type="GO" id="GO:0043937">
    <property type="term" value="P:regulation of sporulation"/>
    <property type="evidence" value="ECO:0007669"/>
    <property type="project" value="InterPro"/>
</dbReference>
<dbReference type="EMBL" id="WSFT01000021">
    <property type="protein sequence ID" value="MBS4537755.1"/>
    <property type="molecule type" value="Genomic_DNA"/>
</dbReference>
<gene>
    <name evidence="1" type="ORF">GOQ27_04735</name>
</gene>
<dbReference type="Gene3D" id="4.10.280.10">
    <property type="entry name" value="Helix-loop-helix DNA-binding domain"/>
    <property type="match status" value="1"/>
</dbReference>
<reference evidence="1" key="1">
    <citation type="submission" date="2019-12" db="EMBL/GenBank/DDBJ databases">
        <title>Clostridiaceae gen. nov. sp. nov., isolated from sediment in Xinjiang, China.</title>
        <authorList>
            <person name="Zhang R."/>
        </authorList>
    </citation>
    <scope>NUCLEOTIDE SEQUENCE</scope>
    <source>
        <strain evidence="1">D2Q-11</strain>
    </source>
</reference>
<dbReference type="GO" id="GO:0046983">
    <property type="term" value="F:protein dimerization activity"/>
    <property type="evidence" value="ECO:0007669"/>
    <property type="project" value="InterPro"/>
</dbReference>
<keyword evidence="2" id="KW-1185">Reference proteome</keyword>